<name>A0A9P5XFZ4_9AGAR</name>
<protein>
    <recommendedName>
        <fullName evidence="1">Peptidase C19 ubiquitin carboxyl-terminal hydrolase domain-containing protein</fullName>
    </recommendedName>
</protein>
<evidence type="ECO:0000313" key="3">
    <source>
        <dbReference type="Proteomes" id="UP000807342"/>
    </source>
</evidence>
<accession>A0A9P5XFZ4</accession>
<dbReference type="OrthoDB" id="361536at2759"/>
<keyword evidence="3" id="KW-1185">Reference proteome</keyword>
<dbReference type="Proteomes" id="UP000807342">
    <property type="component" value="Unassembled WGS sequence"/>
</dbReference>
<dbReference type="SUPFAM" id="SSF54001">
    <property type="entry name" value="Cysteine proteinases"/>
    <property type="match status" value="1"/>
</dbReference>
<evidence type="ECO:0000259" key="1">
    <source>
        <dbReference type="Pfam" id="PF00443"/>
    </source>
</evidence>
<dbReference type="GO" id="GO:0004843">
    <property type="term" value="F:cysteine-type deubiquitinase activity"/>
    <property type="evidence" value="ECO:0007669"/>
    <property type="project" value="InterPro"/>
</dbReference>
<organism evidence="2 3">
    <name type="scientific">Macrolepiota fuliginosa MF-IS2</name>
    <dbReference type="NCBI Taxonomy" id="1400762"/>
    <lineage>
        <taxon>Eukaryota</taxon>
        <taxon>Fungi</taxon>
        <taxon>Dikarya</taxon>
        <taxon>Basidiomycota</taxon>
        <taxon>Agaricomycotina</taxon>
        <taxon>Agaricomycetes</taxon>
        <taxon>Agaricomycetidae</taxon>
        <taxon>Agaricales</taxon>
        <taxon>Agaricineae</taxon>
        <taxon>Agaricaceae</taxon>
        <taxon>Macrolepiota</taxon>
    </lineage>
</organism>
<feature type="domain" description="Peptidase C19 ubiquitin carboxyl-terminal hydrolase" evidence="1">
    <location>
        <begin position="68"/>
        <end position="207"/>
    </location>
</feature>
<dbReference type="InterPro" id="IPR001394">
    <property type="entry name" value="Peptidase_C19_UCH"/>
</dbReference>
<reference evidence="2" key="1">
    <citation type="submission" date="2020-11" db="EMBL/GenBank/DDBJ databases">
        <authorList>
            <consortium name="DOE Joint Genome Institute"/>
            <person name="Ahrendt S."/>
            <person name="Riley R."/>
            <person name="Andreopoulos W."/>
            <person name="Labutti K."/>
            <person name="Pangilinan J."/>
            <person name="Ruiz-Duenas F.J."/>
            <person name="Barrasa J.M."/>
            <person name="Sanchez-Garcia M."/>
            <person name="Camarero S."/>
            <person name="Miyauchi S."/>
            <person name="Serrano A."/>
            <person name="Linde D."/>
            <person name="Babiker R."/>
            <person name="Drula E."/>
            <person name="Ayuso-Fernandez I."/>
            <person name="Pacheco R."/>
            <person name="Padilla G."/>
            <person name="Ferreira P."/>
            <person name="Barriuso J."/>
            <person name="Kellner H."/>
            <person name="Castanera R."/>
            <person name="Alfaro M."/>
            <person name="Ramirez L."/>
            <person name="Pisabarro A.G."/>
            <person name="Kuo A."/>
            <person name="Tritt A."/>
            <person name="Lipzen A."/>
            <person name="He G."/>
            <person name="Yan M."/>
            <person name="Ng V."/>
            <person name="Cullen D."/>
            <person name="Martin F."/>
            <person name="Rosso M.-N."/>
            <person name="Henrissat B."/>
            <person name="Hibbett D."/>
            <person name="Martinez A.T."/>
            <person name="Grigoriev I.V."/>
        </authorList>
    </citation>
    <scope>NUCLEOTIDE SEQUENCE</scope>
    <source>
        <strain evidence="2">MF-IS2</strain>
    </source>
</reference>
<dbReference type="InterPro" id="IPR038765">
    <property type="entry name" value="Papain-like_cys_pep_sf"/>
</dbReference>
<dbReference type="GO" id="GO:0016579">
    <property type="term" value="P:protein deubiquitination"/>
    <property type="evidence" value="ECO:0007669"/>
    <property type="project" value="InterPro"/>
</dbReference>
<gene>
    <name evidence="2" type="ORF">P691DRAFT_791970</name>
</gene>
<evidence type="ECO:0000313" key="2">
    <source>
        <dbReference type="EMBL" id="KAF9448805.1"/>
    </source>
</evidence>
<comment type="caution">
    <text evidence="2">The sequence shown here is derived from an EMBL/GenBank/DDBJ whole genome shotgun (WGS) entry which is preliminary data.</text>
</comment>
<sequence>MCRALPLRWVLHPVPLSECVECQMYKVSDGLLSGWYSRPASVKYQQHSDGEAVDSSTLKFQEAVRLVGLKGVIGKGHAGFATMGRQDAEGFLMYLINTLRRDGHKSRQRREGVTVQDPRTIFSYGWEQRLQCIECKGVRYMVEEAGVVSISVPATEKGEAEGGKAIYEDIELWKSLDALPGVEVLGNGQRWGNVRPHVRFGPYPLGASPPPRPPPLLMLSLVNVERIRRTRFDSRSVNTSTGQLLPLKVTILNAEPIFLFGTSLQQQTHANKCPWAPPNPRWRCLFAMDWERGVNSASTPNRRAQVEVTLANVLPMFALSPATAIGSERTIGIAGNRIMTIRPGVVFHLVPGDQVHREGAGKYNSCGGGGISVSRGVDANAAVLARHAVPTWIEFSMFVLTPCHLPSEENKMGDITPIYHLFSLAQFTAIVKLDIINAPAASSFSSHIPHPVTTFSSTSHHSPAPLAFPLPELLQEA</sequence>
<proteinExistence type="predicted"/>
<dbReference type="Gene3D" id="3.90.70.10">
    <property type="entry name" value="Cysteine proteinases"/>
    <property type="match status" value="1"/>
</dbReference>
<dbReference type="AlphaFoldDB" id="A0A9P5XFZ4"/>
<dbReference type="EMBL" id="MU151149">
    <property type="protein sequence ID" value="KAF9448805.1"/>
    <property type="molecule type" value="Genomic_DNA"/>
</dbReference>
<dbReference type="Pfam" id="PF00443">
    <property type="entry name" value="UCH"/>
    <property type="match status" value="1"/>
</dbReference>